<evidence type="ECO:0000256" key="9">
    <source>
        <dbReference type="PIRNR" id="PIRNR000804"/>
    </source>
</evidence>
<dbReference type="GO" id="GO:0003677">
    <property type="term" value="F:DNA binding"/>
    <property type="evidence" value="ECO:0007669"/>
    <property type="project" value="UniProtKB-UniRule"/>
</dbReference>
<dbReference type="NCBIfam" id="TIGR00663">
    <property type="entry name" value="dnan"/>
    <property type="match status" value="1"/>
</dbReference>
<keyword evidence="7 9" id="KW-0239">DNA-directed DNA polymerase</keyword>
<dbReference type="Pfam" id="PF02767">
    <property type="entry name" value="DNA_pol3_beta_2"/>
    <property type="match status" value="1"/>
</dbReference>
<dbReference type="Proteomes" id="UP000229317">
    <property type="component" value="Unassembled WGS sequence"/>
</dbReference>
<comment type="similarity">
    <text evidence="2 9">Belongs to the beta sliding clamp family.</text>
</comment>
<dbReference type="InterPro" id="IPR001001">
    <property type="entry name" value="DNA_polIII_beta"/>
</dbReference>
<evidence type="ECO:0000313" key="14">
    <source>
        <dbReference type="Proteomes" id="UP000229317"/>
    </source>
</evidence>
<gene>
    <name evidence="13" type="primary">dnaN</name>
    <name evidence="13" type="ORF">COV84_01285</name>
</gene>
<dbReference type="InterPro" id="IPR022634">
    <property type="entry name" value="DNA_polIII_beta_N"/>
</dbReference>
<dbReference type="AlphaFoldDB" id="A0A2H0KTB0"/>
<dbReference type="PIRSF" id="PIRSF000804">
    <property type="entry name" value="DNA_pol_III_b"/>
    <property type="match status" value="1"/>
</dbReference>
<evidence type="ECO:0000256" key="5">
    <source>
        <dbReference type="ARBA" id="ARBA00022695"/>
    </source>
</evidence>
<evidence type="ECO:0000256" key="4">
    <source>
        <dbReference type="ARBA" id="ARBA00022679"/>
    </source>
</evidence>
<dbReference type="Pfam" id="PF02768">
    <property type="entry name" value="DNA_pol3_beta_3"/>
    <property type="match status" value="1"/>
</dbReference>
<comment type="function">
    <text evidence="9">Confers DNA tethering and processivity to DNA polymerases and other proteins. Acts as a clamp, forming a ring around DNA (a reaction catalyzed by the clamp-loading complex) which diffuses in an ATP-independent manner freely and bidirectionally along dsDNA. Initially characterized for its ability to contact the catalytic subunit of DNA polymerase III (Pol III), a complex, multichain enzyme responsible for most of the replicative synthesis in bacteria; Pol III exhibits 3'-5' exonuclease proofreading activity. The beta chain is required for initiation of replication as well as for processivity of DNA replication.</text>
</comment>
<keyword evidence="4 9" id="KW-0808">Transferase</keyword>
<evidence type="ECO:0000256" key="3">
    <source>
        <dbReference type="ARBA" id="ARBA00022490"/>
    </source>
</evidence>
<evidence type="ECO:0000256" key="6">
    <source>
        <dbReference type="ARBA" id="ARBA00022705"/>
    </source>
</evidence>
<comment type="subunit">
    <text evidence="9">Forms a ring-shaped head-to-tail homodimer around DNA.</text>
</comment>
<feature type="domain" description="DNA polymerase III beta sliding clamp C-terminal" evidence="12">
    <location>
        <begin position="247"/>
        <end position="371"/>
    </location>
</feature>
<accession>A0A2H0KTB0</accession>
<protein>
    <recommendedName>
        <fullName evidence="9">Beta sliding clamp</fullName>
    </recommendedName>
</protein>
<dbReference type="GO" id="GO:0009360">
    <property type="term" value="C:DNA polymerase III complex"/>
    <property type="evidence" value="ECO:0007669"/>
    <property type="project" value="InterPro"/>
</dbReference>
<dbReference type="CDD" id="cd00140">
    <property type="entry name" value="beta_clamp"/>
    <property type="match status" value="1"/>
</dbReference>
<evidence type="ECO:0000259" key="10">
    <source>
        <dbReference type="Pfam" id="PF00712"/>
    </source>
</evidence>
<feature type="domain" description="DNA polymerase III beta sliding clamp N-terminal" evidence="10">
    <location>
        <begin position="1"/>
        <end position="118"/>
    </location>
</feature>
<proteinExistence type="inferred from homology"/>
<organism evidence="13 14">
    <name type="scientific">Candidatus Portnoybacteria bacterium CG11_big_fil_rev_8_21_14_0_20_40_15</name>
    <dbReference type="NCBI Taxonomy" id="1974817"/>
    <lineage>
        <taxon>Bacteria</taxon>
        <taxon>Candidatus Portnoyibacteriota</taxon>
    </lineage>
</organism>
<dbReference type="GO" id="GO:0003887">
    <property type="term" value="F:DNA-directed DNA polymerase activity"/>
    <property type="evidence" value="ECO:0007669"/>
    <property type="project" value="UniProtKB-UniRule"/>
</dbReference>
<keyword evidence="8" id="KW-0238">DNA-binding</keyword>
<comment type="caution">
    <text evidence="13">The sequence shown here is derived from an EMBL/GenBank/DDBJ whole genome shotgun (WGS) entry which is preliminary data.</text>
</comment>
<dbReference type="SUPFAM" id="SSF55979">
    <property type="entry name" value="DNA clamp"/>
    <property type="match status" value="3"/>
</dbReference>
<evidence type="ECO:0000256" key="7">
    <source>
        <dbReference type="ARBA" id="ARBA00022932"/>
    </source>
</evidence>
<dbReference type="GO" id="GO:0005737">
    <property type="term" value="C:cytoplasm"/>
    <property type="evidence" value="ECO:0007669"/>
    <property type="project" value="UniProtKB-SubCell"/>
</dbReference>
<dbReference type="Gene3D" id="3.70.10.10">
    <property type="match status" value="1"/>
</dbReference>
<dbReference type="PANTHER" id="PTHR30478:SF0">
    <property type="entry name" value="BETA SLIDING CLAMP"/>
    <property type="match status" value="1"/>
</dbReference>
<feature type="domain" description="DNA polymerase III beta sliding clamp central" evidence="11">
    <location>
        <begin position="131"/>
        <end position="244"/>
    </location>
</feature>
<evidence type="ECO:0000313" key="13">
    <source>
        <dbReference type="EMBL" id="PIQ75393.1"/>
    </source>
</evidence>
<dbReference type="InterPro" id="IPR022637">
    <property type="entry name" value="DNA_polIII_beta_cen"/>
</dbReference>
<dbReference type="Pfam" id="PF00712">
    <property type="entry name" value="DNA_pol3_beta"/>
    <property type="match status" value="1"/>
</dbReference>
<dbReference type="PANTHER" id="PTHR30478">
    <property type="entry name" value="DNA POLYMERASE III SUBUNIT BETA"/>
    <property type="match status" value="1"/>
</dbReference>
<keyword evidence="6 9" id="KW-0235">DNA replication</keyword>
<sequence length="373" mass="41673">MKITCLQENLKTNLNIAQNIVGKNLTLPILNNLLLEIDSGRLKISSTNLEIGINTWTSGKIEKTGSITCPAKILSSFVNNLPNKKIELETKDNTLFIKCDNYKAAIKGLSADDFPLIPKIKEKPIFVFKKSEVLKNDLNKIVGSAALSESRPEFSGILFKIAKESIKFVATDSFRLAEKTIIRANSGGQLNSLIIPQRTIQELIRILGEKPSQEIKFILGDNQILFELDEVQLISRLIDGQYPDYQQIIPKNFETKVTLSKDEFINNIRIASIFSSKINDVKLVVRPEKIEILSQDPDLGENKSQMAARVQGKSMEIIFNFRYLMEGLANIGTKQVFLGLNSDEQGTSPKSNPAIVKPVGEEGYLYVVMPIKT</sequence>
<evidence type="ECO:0000259" key="11">
    <source>
        <dbReference type="Pfam" id="PF02767"/>
    </source>
</evidence>
<dbReference type="InterPro" id="IPR046938">
    <property type="entry name" value="DNA_clamp_sf"/>
</dbReference>
<reference evidence="13 14" key="1">
    <citation type="submission" date="2017-09" db="EMBL/GenBank/DDBJ databases">
        <title>Depth-based differentiation of microbial function through sediment-hosted aquifers and enrichment of novel symbionts in the deep terrestrial subsurface.</title>
        <authorList>
            <person name="Probst A.J."/>
            <person name="Ladd B."/>
            <person name="Jarett J.K."/>
            <person name="Geller-Mcgrath D.E."/>
            <person name="Sieber C.M."/>
            <person name="Emerson J.B."/>
            <person name="Anantharaman K."/>
            <person name="Thomas B.C."/>
            <person name="Malmstrom R."/>
            <person name="Stieglmeier M."/>
            <person name="Klingl A."/>
            <person name="Woyke T."/>
            <person name="Ryan C.M."/>
            <person name="Banfield J.F."/>
        </authorList>
    </citation>
    <scope>NUCLEOTIDE SEQUENCE [LARGE SCALE GENOMIC DNA]</scope>
    <source>
        <strain evidence="13">CG11_big_fil_rev_8_21_14_0_20_40_15</strain>
    </source>
</reference>
<dbReference type="Gene3D" id="3.10.150.10">
    <property type="entry name" value="DNA Polymerase III, subunit A, domain 2"/>
    <property type="match status" value="1"/>
</dbReference>
<keyword evidence="3 9" id="KW-0963">Cytoplasm</keyword>
<comment type="subcellular location">
    <subcellularLocation>
        <location evidence="1 9">Cytoplasm</location>
    </subcellularLocation>
</comment>
<dbReference type="GO" id="GO:0008408">
    <property type="term" value="F:3'-5' exonuclease activity"/>
    <property type="evidence" value="ECO:0007669"/>
    <property type="project" value="InterPro"/>
</dbReference>
<keyword evidence="5 9" id="KW-0548">Nucleotidyltransferase</keyword>
<evidence type="ECO:0000256" key="1">
    <source>
        <dbReference type="ARBA" id="ARBA00004496"/>
    </source>
</evidence>
<dbReference type="SMART" id="SM00480">
    <property type="entry name" value="POL3Bc"/>
    <property type="match status" value="1"/>
</dbReference>
<dbReference type="EMBL" id="PCVO01000021">
    <property type="protein sequence ID" value="PIQ75393.1"/>
    <property type="molecule type" value="Genomic_DNA"/>
</dbReference>
<dbReference type="InterPro" id="IPR022635">
    <property type="entry name" value="DNA_polIII_beta_C"/>
</dbReference>
<evidence type="ECO:0000256" key="8">
    <source>
        <dbReference type="ARBA" id="ARBA00023125"/>
    </source>
</evidence>
<name>A0A2H0KTB0_9BACT</name>
<evidence type="ECO:0000256" key="2">
    <source>
        <dbReference type="ARBA" id="ARBA00010752"/>
    </source>
</evidence>
<dbReference type="GO" id="GO:0006271">
    <property type="term" value="P:DNA strand elongation involved in DNA replication"/>
    <property type="evidence" value="ECO:0007669"/>
    <property type="project" value="TreeGrafter"/>
</dbReference>
<evidence type="ECO:0000259" key="12">
    <source>
        <dbReference type="Pfam" id="PF02768"/>
    </source>
</evidence>